<dbReference type="OrthoDB" id="3267444at2"/>
<protein>
    <submittedName>
        <fullName evidence="2">LytR cell envelope-related transcriptional attenuator</fullName>
    </submittedName>
</protein>
<organism evidence="2 3">
    <name type="scientific">Cellulomonas marina</name>
    <dbReference type="NCBI Taxonomy" id="988821"/>
    <lineage>
        <taxon>Bacteria</taxon>
        <taxon>Bacillati</taxon>
        <taxon>Actinomycetota</taxon>
        <taxon>Actinomycetes</taxon>
        <taxon>Micrococcales</taxon>
        <taxon>Cellulomonadaceae</taxon>
        <taxon>Cellulomonas</taxon>
    </lineage>
</organism>
<name>A0A1I1A6I1_9CELL</name>
<feature type="domain" description="LytR/CpsA/Psr regulator C-terminal" evidence="1">
    <location>
        <begin position="81"/>
        <end position="165"/>
    </location>
</feature>
<dbReference type="Pfam" id="PF13399">
    <property type="entry name" value="LytR_C"/>
    <property type="match status" value="1"/>
</dbReference>
<evidence type="ECO:0000259" key="1">
    <source>
        <dbReference type="Pfam" id="PF13399"/>
    </source>
</evidence>
<dbReference type="STRING" id="988821.SAMN05421867_11566"/>
<keyword evidence="3" id="KW-1185">Reference proteome</keyword>
<dbReference type="EMBL" id="FOKA01000015">
    <property type="protein sequence ID" value="SFB33581.1"/>
    <property type="molecule type" value="Genomic_DNA"/>
</dbReference>
<dbReference type="Proteomes" id="UP000199012">
    <property type="component" value="Unassembled WGS sequence"/>
</dbReference>
<reference evidence="2 3" key="1">
    <citation type="submission" date="2016-10" db="EMBL/GenBank/DDBJ databases">
        <authorList>
            <person name="de Groot N.N."/>
        </authorList>
    </citation>
    <scope>NUCLEOTIDE SEQUENCE [LARGE SCALE GENOMIC DNA]</scope>
    <source>
        <strain evidence="2 3">CGMCC 4.6945</strain>
    </source>
</reference>
<accession>A0A1I1A6I1</accession>
<dbReference type="AlphaFoldDB" id="A0A1I1A6I1"/>
<dbReference type="RefSeq" id="WP_090034209.1">
    <property type="nucleotide sequence ID" value="NZ_BONM01000018.1"/>
</dbReference>
<evidence type="ECO:0000313" key="2">
    <source>
        <dbReference type="EMBL" id="SFB33581.1"/>
    </source>
</evidence>
<gene>
    <name evidence="2" type="ORF">SAMN05421867_11566</name>
</gene>
<sequence length="208" mass="21025">MSTPERARQLRRRHMHERQAAIFGVLVAALAVAGLGSAAVYTGTVTLGWLDRPFSTPTPSASAVAAVYCPPAGALPVPYGQVTVNVYNGTGRTGLAATTAQELTARGFVVATTGNSDTVTNAARITYGAAGSAAAYTLAAQLDGESMVLDARADGTVDLALGREFEALADPATIVLDPAVPLVGPEGCVPLEQALVGPTPAPTPAPTA</sequence>
<dbReference type="Gene3D" id="3.30.70.2390">
    <property type="match status" value="1"/>
</dbReference>
<evidence type="ECO:0000313" key="3">
    <source>
        <dbReference type="Proteomes" id="UP000199012"/>
    </source>
</evidence>
<proteinExistence type="predicted"/>
<dbReference type="InterPro" id="IPR027381">
    <property type="entry name" value="LytR/CpsA/Psr_C"/>
</dbReference>